<dbReference type="InterPro" id="IPR008323">
    <property type="entry name" value="UCP033563"/>
</dbReference>
<dbReference type="OrthoDB" id="9781616at2"/>
<evidence type="ECO:0000313" key="2">
    <source>
        <dbReference type="EMBL" id="RXH56932.1"/>
    </source>
</evidence>
<dbReference type="PIRSF" id="PIRSF033563">
    <property type="entry name" value="UCP033563"/>
    <property type="match status" value="1"/>
</dbReference>
<organism evidence="2 3">
    <name type="scientific">Granulicella sibirica</name>
    <dbReference type="NCBI Taxonomy" id="2479048"/>
    <lineage>
        <taxon>Bacteria</taxon>
        <taxon>Pseudomonadati</taxon>
        <taxon>Acidobacteriota</taxon>
        <taxon>Terriglobia</taxon>
        <taxon>Terriglobales</taxon>
        <taxon>Acidobacteriaceae</taxon>
        <taxon>Granulicella</taxon>
    </lineage>
</organism>
<dbReference type="RefSeq" id="WP_128911181.1">
    <property type="nucleotide sequence ID" value="NZ_RDSM01000001.1"/>
</dbReference>
<dbReference type="EMBL" id="RDSM01000001">
    <property type="protein sequence ID" value="RXH56932.1"/>
    <property type="molecule type" value="Genomic_DNA"/>
</dbReference>
<comment type="caution">
    <text evidence="2">The sequence shown here is derived from an EMBL/GenBank/DDBJ whole genome shotgun (WGS) entry which is preliminary data.</text>
</comment>
<proteinExistence type="predicted"/>
<keyword evidence="3" id="KW-1185">Reference proteome</keyword>
<sequence>MARIYPFRAFRYDPSRVNLEDVVTQPYDKITPEMQQRYYDASPYNLIRVILGKHEAGDNETTNVYSRAAETLTTLREDKILKEESEPALYGYSQTYTVPHTDEVRERRGFIALGHLYDYADHVVYRHEQTFPKHKSDRLALFKATRAYCEQIYMLYSDPAFTAEKLIFGEGKSGGNAPDLAITDEYGVVHRVWKLTDPTLINLILTAMADKKLIIADGHHRYETSVTYSKERAAELGVEPGLLKAQEAAEDEESPSGRADESAQPLPTPPYPEAAMMMTFVNMEAPGITILPTHRVVFGLKDFDRQAFLAKAEEFFTITPVTDHGLAKLTSAQGTAFLAVTRGAQDLLVAKPEAMKRALSDMSPRQAQLDVVQLHRIVLEHLLNLTHESIARLENIRYLREADEAVAQVEKGEADIAFLIKPVTLTQLRDISLALEVMPQKSTDFYPKLLTGLAIYALD</sequence>
<protein>
    <recommendedName>
        <fullName evidence="4">DUF1015 domain-containing protein</fullName>
    </recommendedName>
</protein>
<reference evidence="3" key="2">
    <citation type="submission" date="2019-02" db="EMBL/GenBank/DDBJ databases">
        <title>Granulicella sibirica sp. nov., a psychrotolerant acidobacterium isolated from an organic soil layer in forested tundra, West Siberia.</title>
        <authorList>
            <person name="Oshkin I.Y."/>
            <person name="Kulichevskaya I.S."/>
            <person name="Rijpstra W.I.C."/>
            <person name="Sinninghe Damste J.S."/>
            <person name="Rakitin A.L."/>
            <person name="Ravin N.V."/>
            <person name="Dedysh S.N."/>
        </authorList>
    </citation>
    <scope>NUCLEOTIDE SEQUENCE [LARGE SCALE GENOMIC DNA]</scope>
    <source>
        <strain evidence="3">AF10</strain>
    </source>
</reference>
<gene>
    <name evidence="2" type="ORF">GRAN_0242</name>
</gene>
<dbReference type="PANTHER" id="PTHR36454:SF1">
    <property type="entry name" value="DUF1015 DOMAIN-CONTAINING PROTEIN"/>
    <property type="match status" value="1"/>
</dbReference>
<dbReference type="Pfam" id="PF06245">
    <property type="entry name" value="DUF1015"/>
    <property type="match status" value="1"/>
</dbReference>
<evidence type="ECO:0000256" key="1">
    <source>
        <dbReference type="SAM" id="MobiDB-lite"/>
    </source>
</evidence>
<dbReference type="AlphaFoldDB" id="A0A4Q0T275"/>
<reference evidence="2 3" key="1">
    <citation type="submission" date="2018-11" db="EMBL/GenBank/DDBJ databases">
        <authorList>
            <person name="Mardanov A.V."/>
            <person name="Ravin N.V."/>
            <person name="Dedysh S.N."/>
        </authorList>
    </citation>
    <scope>NUCLEOTIDE SEQUENCE [LARGE SCALE GENOMIC DNA]</scope>
    <source>
        <strain evidence="2 3">AF10</strain>
    </source>
</reference>
<evidence type="ECO:0000313" key="3">
    <source>
        <dbReference type="Proteomes" id="UP000289437"/>
    </source>
</evidence>
<name>A0A4Q0T275_9BACT</name>
<accession>A0A4Q0T275</accession>
<dbReference type="PANTHER" id="PTHR36454">
    <property type="entry name" value="LMO2823 PROTEIN"/>
    <property type="match status" value="1"/>
</dbReference>
<dbReference type="Proteomes" id="UP000289437">
    <property type="component" value="Unassembled WGS sequence"/>
</dbReference>
<evidence type="ECO:0008006" key="4">
    <source>
        <dbReference type="Google" id="ProtNLM"/>
    </source>
</evidence>
<feature type="region of interest" description="Disordered" evidence="1">
    <location>
        <begin position="246"/>
        <end position="269"/>
    </location>
</feature>